<evidence type="ECO:0000313" key="1">
    <source>
        <dbReference type="EMBL" id="SFV33362.1"/>
    </source>
</evidence>
<dbReference type="RefSeq" id="WP_092459725.1">
    <property type="nucleotide sequence ID" value="NZ_FPCJ01000001.1"/>
</dbReference>
<gene>
    <name evidence="1" type="ORF">SAMN05660895_1661</name>
</gene>
<proteinExistence type="predicted"/>
<dbReference type="OrthoDB" id="5186897at2"/>
<evidence type="ECO:0000313" key="2">
    <source>
        <dbReference type="Proteomes" id="UP000199537"/>
    </source>
</evidence>
<dbReference type="STRING" id="1393122.SAMN05660895_1661"/>
<dbReference type="AlphaFoldDB" id="A0A1I7NFB3"/>
<sequence length="213" mass="24527">MALPEQYLVTTKNLSAFFNSLVNAQPPAKFTNKFLEQLEFKSTNDRLYIGVLKALKFVDANGVPQERYFRFIDQTQSKQVLAEAIKDAYSDLFAVNKKANEMIAAEVKNKLRTLFQGAKTDNVLTWMANTFHALCNYADFSQTSQSREILTIKNDEPQVEEMKDGQASEKMTHELISKKITTEMHYNIQIHFPETRDITVYDAIFKSLKEHLL</sequence>
<dbReference type="EMBL" id="FPCJ01000001">
    <property type="protein sequence ID" value="SFV33362.1"/>
    <property type="molecule type" value="Genomic_DNA"/>
</dbReference>
<organism evidence="1 2">
    <name type="scientific">Thermoflavifilum thermophilum</name>
    <dbReference type="NCBI Taxonomy" id="1393122"/>
    <lineage>
        <taxon>Bacteria</taxon>
        <taxon>Pseudomonadati</taxon>
        <taxon>Bacteroidota</taxon>
        <taxon>Chitinophagia</taxon>
        <taxon>Chitinophagales</taxon>
        <taxon>Chitinophagaceae</taxon>
        <taxon>Thermoflavifilum</taxon>
    </lineage>
</organism>
<accession>A0A1I7NFB3</accession>
<reference evidence="2" key="1">
    <citation type="submission" date="2016-10" db="EMBL/GenBank/DDBJ databases">
        <authorList>
            <person name="Varghese N."/>
            <person name="Submissions S."/>
        </authorList>
    </citation>
    <scope>NUCLEOTIDE SEQUENCE [LARGE SCALE GENOMIC DNA]</scope>
    <source>
        <strain evidence="2">DSM 14807</strain>
    </source>
</reference>
<dbReference type="Pfam" id="PF17278">
    <property type="entry name" value="DUF5343"/>
    <property type="match status" value="1"/>
</dbReference>
<name>A0A1I7NFB3_9BACT</name>
<keyword evidence="2" id="KW-1185">Reference proteome</keyword>
<protein>
    <recommendedName>
        <fullName evidence="3">DUF5343 domain-containing protein</fullName>
    </recommendedName>
</protein>
<dbReference type="InterPro" id="IPR035235">
    <property type="entry name" value="DUF5343"/>
</dbReference>
<dbReference type="Proteomes" id="UP000199537">
    <property type="component" value="Unassembled WGS sequence"/>
</dbReference>
<evidence type="ECO:0008006" key="3">
    <source>
        <dbReference type="Google" id="ProtNLM"/>
    </source>
</evidence>